<dbReference type="AlphaFoldDB" id="A0A172ZLQ6"/>
<sequence>MDNPIAALTKVTEELSQNIFQLSYEEMESFVQQREALINSTNDYFMEHPVTPEDKEQIEHILSYDEAIKSRMMELKNEAAKWLTQRNAAKSQRSAYEMNYSADSMLMDRKK</sequence>
<dbReference type="Proteomes" id="UP000078148">
    <property type="component" value="Chromosome"/>
</dbReference>
<comment type="similarity">
    <text evidence="6">Belongs to the bacillales FliT family.</text>
</comment>
<evidence type="ECO:0000256" key="7">
    <source>
        <dbReference type="ARBA" id="ARBA00093797"/>
    </source>
</evidence>
<comment type="subcellular location">
    <subcellularLocation>
        <location evidence="1">Cytoplasm</location>
        <location evidence="1">Cytosol</location>
    </subcellularLocation>
</comment>
<dbReference type="Pfam" id="PF05400">
    <property type="entry name" value="FliT"/>
    <property type="match status" value="1"/>
</dbReference>
<dbReference type="STRING" id="1616788.AR543_22455"/>
<comment type="function">
    <text evidence="5">May act as an export chaperone for the filament capping protein FliD.</text>
</comment>
<dbReference type="KEGG" id="pbv:AR543_22455"/>
<keyword evidence="3" id="KW-1005">Bacterial flagellum biogenesis</keyword>
<evidence type="ECO:0000256" key="2">
    <source>
        <dbReference type="ARBA" id="ARBA00022490"/>
    </source>
</evidence>
<protein>
    <recommendedName>
        <fullName evidence="7">Flagellar protein FliT</fullName>
    </recommendedName>
</protein>
<dbReference type="InterPro" id="IPR008622">
    <property type="entry name" value="FliT"/>
</dbReference>
<keyword evidence="9" id="KW-1185">Reference proteome</keyword>
<keyword evidence="2" id="KW-0963">Cytoplasm</keyword>
<gene>
    <name evidence="8" type="ORF">AR543_22455</name>
</gene>
<evidence type="ECO:0000256" key="1">
    <source>
        <dbReference type="ARBA" id="ARBA00004514"/>
    </source>
</evidence>
<reference evidence="8 9" key="2">
    <citation type="journal article" date="2016" name="Int. J. Syst. Evol. Microbiol.">
        <title>Paenibacillus bovis sp. nov., isolated from raw yak (Bos grunniens) milk.</title>
        <authorList>
            <person name="Gao C."/>
            <person name="Han J."/>
            <person name="Liu Z."/>
            <person name="Xu X."/>
            <person name="Hang F."/>
            <person name="Wu Z."/>
        </authorList>
    </citation>
    <scope>NUCLEOTIDE SEQUENCE [LARGE SCALE GENOMIC DNA]</scope>
    <source>
        <strain evidence="8 9">BD3526</strain>
    </source>
</reference>
<evidence type="ECO:0000256" key="4">
    <source>
        <dbReference type="ARBA" id="ARBA00023186"/>
    </source>
</evidence>
<evidence type="ECO:0000256" key="3">
    <source>
        <dbReference type="ARBA" id="ARBA00022795"/>
    </source>
</evidence>
<evidence type="ECO:0000256" key="5">
    <source>
        <dbReference type="ARBA" id="ARBA00093765"/>
    </source>
</evidence>
<dbReference type="EMBL" id="CP013023">
    <property type="protein sequence ID" value="ANF98479.1"/>
    <property type="molecule type" value="Genomic_DNA"/>
</dbReference>
<evidence type="ECO:0000313" key="9">
    <source>
        <dbReference type="Proteomes" id="UP000078148"/>
    </source>
</evidence>
<name>A0A172ZLQ6_9BACL</name>
<accession>A0A172ZLQ6</accession>
<keyword evidence="4" id="KW-0143">Chaperone</keyword>
<organism evidence="8 9">
    <name type="scientific">Paenibacillus bovis</name>
    <dbReference type="NCBI Taxonomy" id="1616788"/>
    <lineage>
        <taxon>Bacteria</taxon>
        <taxon>Bacillati</taxon>
        <taxon>Bacillota</taxon>
        <taxon>Bacilli</taxon>
        <taxon>Bacillales</taxon>
        <taxon>Paenibacillaceae</taxon>
        <taxon>Paenibacillus</taxon>
    </lineage>
</organism>
<evidence type="ECO:0000313" key="8">
    <source>
        <dbReference type="EMBL" id="ANF98479.1"/>
    </source>
</evidence>
<evidence type="ECO:0000256" key="6">
    <source>
        <dbReference type="ARBA" id="ARBA00093785"/>
    </source>
</evidence>
<reference evidence="9" key="1">
    <citation type="submission" date="2015-10" db="EMBL/GenBank/DDBJ databases">
        <title>Genome of Paenibacillus bovis sp. nov.</title>
        <authorList>
            <person name="Wu Z."/>
            <person name="Gao C."/>
            <person name="Liu Z."/>
            <person name="Zheng H."/>
        </authorList>
    </citation>
    <scope>NUCLEOTIDE SEQUENCE [LARGE SCALE GENOMIC DNA]</scope>
    <source>
        <strain evidence="9">BD3526</strain>
    </source>
</reference>
<proteinExistence type="inferred from homology"/>